<dbReference type="AlphaFoldDB" id="A0A366F1W4"/>
<evidence type="ECO:0000256" key="1">
    <source>
        <dbReference type="ARBA" id="ARBA00004275"/>
    </source>
</evidence>
<reference evidence="6 7" key="1">
    <citation type="submission" date="2018-06" db="EMBL/GenBank/DDBJ databases">
        <title>Genomic Encyclopedia of Type Strains, Phase IV (KMG-IV): sequencing the most valuable type-strain genomes for metagenomic binning, comparative biology and taxonomic classification.</title>
        <authorList>
            <person name="Goeker M."/>
        </authorList>
    </citation>
    <scope>NUCLEOTIDE SEQUENCE [LARGE SCALE GENOMIC DNA]</scope>
    <source>
        <strain evidence="6 7">DSM 24875</strain>
    </source>
</reference>
<dbReference type="PANTHER" id="PTHR42808">
    <property type="entry name" value="HYDROXYSTEROID DEHYDROGENASE-LIKE PROTEIN 2"/>
    <property type="match status" value="1"/>
</dbReference>
<proteinExistence type="inferred from homology"/>
<gene>
    <name evidence="6" type="ORF">DFR50_12439</name>
</gene>
<evidence type="ECO:0000256" key="2">
    <source>
        <dbReference type="ARBA" id="ARBA00006484"/>
    </source>
</evidence>
<dbReference type="Proteomes" id="UP000253529">
    <property type="component" value="Unassembled WGS sequence"/>
</dbReference>
<dbReference type="Pfam" id="PF00106">
    <property type="entry name" value="adh_short"/>
    <property type="match status" value="1"/>
</dbReference>
<dbReference type="SUPFAM" id="SSF51735">
    <property type="entry name" value="NAD(P)-binding Rossmann-fold domains"/>
    <property type="match status" value="1"/>
</dbReference>
<dbReference type="GO" id="GO:0016491">
    <property type="term" value="F:oxidoreductase activity"/>
    <property type="evidence" value="ECO:0007669"/>
    <property type="project" value="UniProtKB-KW"/>
</dbReference>
<evidence type="ECO:0000256" key="3">
    <source>
        <dbReference type="ARBA" id="ARBA00022857"/>
    </source>
</evidence>
<evidence type="ECO:0000313" key="6">
    <source>
        <dbReference type="EMBL" id="RBP08653.1"/>
    </source>
</evidence>
<dbReference type="PANTHER" id="PTHR42808:SF3">
    <property type="entry name" value="HYDROXYSTEROID DEHYDROGENASE-LIKE PROTEIN 2"/>
    <property type="match status" value="1"/>
</dbReference>
<sequence length="289" mass="30681">MADTLAGKTLFITGASRGIGLSIALRAARDGANVAIAAKTAEPNPKLPGTIFSAAEEIERAGGKALPLAVDVRDEAQVRAALETTAATFGGLDIVVNNASAISLTTSQATDMKRFDLMHGVNARGTFMVSKFAVPYLEKSANAHILMLSPPLDLQEKWFAPNTAYAMAKYGMSLVVLGLAGELRRKRIAVNALWPRTTIATAAIRNLLGGDAVMRASRTPDILADAAHMIFLKDAGSFTGNFLIDDTFLSENGVADFDRYRVDPTVDLAPDFFVPDDSKPPASLKKLSG</sequence>
<dbReference type="PRINTS" id="PR00081">
    <property type="entry name" value="GDHRDH"/>
</dbReference>
<keyword evidence="7" id="KW-1185">Reference proteome</keyword>
<name>A0A366F1W4_9HYPH</name>
<evidence type="ECO:0000256" key="5">
    <source>
        <dbReference type="ARBA" id="ARBA00023140"/>
    </source>
</evidence>
<keyword evidence="3" id="KW-0521">NADP</keyword>
<comment type="subcellular location">
    <subcellularLocation>
        <location evidence="1">Peroxisome</location>
    </subcellularLocation>
</comment>
<dbReference type="NCBIfam" id="NF006133">
    <property type="entry name" value="PRK08278.1"/>
    <property type="match status" value="1"/>
</dbReference>
<dbReference type="InterPro" id="IPR020904">
    <property type="entry name" value="Sc_DH/Rdtase_CS"/>
</dbReference>
<protein>
    <submittedName>
        <fullName evidence="6">Citronellol/citronellal dehydrogenase</fullName>
    </submittedName>
</protein>
<evidence type="ECO:0000256" key="4">
    <source>
        <dbReference type="ARBA" id="ARBA00023002"/>
    </source>
</evidence>
<dbReference type="InterPro" id="IPR036291">
    <property type="entry name" value="NAD(P)-bd_dom_sf"/>
</dbReference>
<dbReference type="OrthoDB" id="9810935at2"/>
<comment type="similarity">
    <text evidence="2">Belongs to the short-chain dehydrogenases/reductases (SDR) family.</text>
</comment>
<dbReference type="EMBL" id="QNRK01000024">
    <property type="protein sequence ID" value="RBP08653.1"/>
    <property type="molecule type" value="Genomic_DNA"/>
</dbReference>
<organism evidence="6 7">
    <name type="scientific">Roseiarcus fermentans</name>
    <dbReference type="NCBI Taxonomy" id="1473586"/>
    <lineage>
        <taxon>Bacteria</taxon>
        <taxon>Pseudomonadati</taxon>
        <taxon>Pseudomonadota</taxon>
        <taxon>Alphaproteobacteria</taxon>
        <taxon>Hyphomicrobiales</taxon>
        <taxon>Roseiarcaceae</taxon>
        <taxon>Roseiarcus</taxon>
    </lineage>
</organism>
<dbReference type="InterPro" id="IPR051935">
    <property type="entry name" value="HSDL2"/>
</dbReference>
<keyword evidence="5" id="KW-0576">Peroxisome</keyword>
<dbReference type="Gene3D" id="3.40.50.720">
    <property type="entry name" value="NAD(P)-binding Rossmann-like Domain"/>
    <property type="match status" value="1"/>
</dbReference>
<dbReference type="PROSITE" id="PS00061">
    <property type="entry name" value="ADH_SHORT"/>
    <property type="match status" value="1"/>
</dbReference>
<dbReference type="FunFam" id="3.40.50.720:FF:000301">
    <property type="entry name" value="Hydroxysteroid dehydrogenase like 2"/>
    <property type="match status" value="1"/>
</dbReference>
<dbReference type="InterPro" id="IPR002347">
    <property type="entry name" value="SDR_fam"/>
</dbReference>
<accession>A0A366F1W4</accession>
<dbReference type="RefSeq" id="WP_113891039.1">
    <property type="nucleotide sequence ID" value="NZ_QNRK01000024.1"/>
</dbReference>
<evidence type="ECO:0000313" key="7">
    <source>
        <dbReference type="Proteomes" id="UP000253529"/>
    </source>
</evidence>
<keyword evidence="4" id="KW-0560">Oxidoreductase</keyword>
<comment type="caution">
    <text evidence="6">The sequence shown here is derived from an EMBL/GenBank/DDBJ whole genome shotgun (WGS) entry which is preliminary data.</text>
</comment>